<proteinExistence type="predicted"/>
<keyword evidence="1" id="KW-0472">Membrane</keyword>
<protein>
    <submittedName>
        <fullName evidence="2">Uncharacterized protein</fullName>
    </submittedName>
</protein>
<reference evidence="3" key="1">
    <citation type="submission" date="2018-05" db="EMBL/GenBank/DDBJ databases">
        <title>Leptospira yasudae sp. nov. and Leptospira stimsonii sp. nov., two pathogenic species of the genus Leptospira isolated from environmental sources.</title>
        <authorList>
            <person name="Casanovas-Massana A."/>
            <person name="Hamond C."/>
            <person name="Santos L.A."/>
            <person name="Hacker K.P."/>
            <person name="Balassiano I."/>
            <person name="Medeiros M.A."/>
            <person name="Reis M.G."/>
            <person name="Ko A.I."/>
            <person name="Wunder E.A."/>
        </authorList>
    </citation>
    <scope>NUCLEOTIDE SEQUENCE [LARGE SCALE GENOMIC DNA]</scope>
    <source>
        <strain evidence="3">Yale</strain>
    </source>
</reference>
<feature type="transmembrane region" description="Helical" evidence="1">
    <location>
        <begin position="15"/>
        <end position="33"/>
    </location>
</feature>
<evidence type="ECO:0000256" key="1">
    <source>
        <dbReference type="SAM" id="Phobius"/>
    </source>
</evidence>
<dbReference type="EMBL" id="QHCT01000001">
    <property type="protein sequence ID" value="RHX92937.1"/>
    <property type="molecule type" value="Genomic_DNA"/>
</dbReference>
<dbReference type="Proteomes" id="UP000265798">
    <property type="component" value="Unassembled WGS sequence"/>
</dbReference>
<organism evidence="2 3">
    <name type="scientific">Leptospira stimsonii</name>
    <dbReference type="NCBI Taxonomy" id="2202203"/>
    <lineage>
        <taxon>Bacteria</taxon>
        <taxon>Pseudomonadati</taxon>
        <taxon>Spirochaetota</taxon>
        <taxon>Spirochaetia</taxon>
        <taxon>Leptospirales</taxon>
        <taxon>Leptospiraceae</taxon>
        <taxon>Leptospira</taxon>
    </lineage>
</organism>
<keyword evidence="1" id="KW-0812">Transmembrane</keyword>
<dbReference type="AlphaFoldDB" id="A0A396ZGQ4"/>
<evidence type="ECO:0000313" key="2">
    <source>
        <dbReference type="EMBL" id="RHX92937.1"/>
    </source>
</evidence>
<name>A0A396ZGQ4_9LEPT</name>
<keyword evidence="1" id="KW-1133">Transmembrane helix</keyword>
<evidence type="ECO:0000313" key="3">
    <source>
        <dbReference type="Proteomes" id="UP000265798"/>
    </source>
</evidence>
<gene>
    <name evidence="2" type="ORF">DLM75_07180</name>
</gene>
<accession>A0A396ZGQ4</accession>
<comment type="caution">
    <text evidence="2">The sequence shown here is derived from an EMBL/GenBank/DDBJ whole genome shotgun (WGS) entry which is preliminary data.</text>
</comment>
<sequence length="66" mass="8021">MSFFLEEPWRIKDKIVFVFSFGIAFSLPTGSFFRRFISFEFSDGFGKFFEKIKLFSRFCLSPHYFY</sequence>